<evidence type="ECO:0000313" key="3">
    <source>
        <dbReference type="EMBL" id="MBB5797901.1"/>
    </source>
</evidence>
<organism evidence="3 4">
    <name type="scientific">Streptomyces caelestis</name>
    <dbReference type="NCBI Taxonomy" id="36816"/>
    <lineage>
        <taxon>Bacteria</taxon>
        <taxon>Bacillati</taxon>
        <taxon>Actinomycetota</taxon>
        <taxon>Actinomycetes</taxon>
        <taxon>Kitasatosporales</taxon>
        <taxon>Streptomycetaceae</taxon>
        <taxon>Streptomyces</taxon>
    </lineage>
</organism>
<keyword evidence="4" id="KW-1185">Reference proteome</keyword>
<accession>A0A7W9H9K8</accession>
<sequence>MKIKLCAIALALPVALMTLTGCSMTDANNSNDIPSSGTSTSSDAAKEAEKASSELYNLIGLKGKASDTGPGVKECGKKDPEKYFQIIHSWSFTPTSPQHLEGTMERLKENLPKHGWEVVNYGPDTSRNKNLSLRADDDTKKFSVDITYRAKDNTPHLNFFVISGCYQIPDGKKIEQF</sequence>
<feature type="signal peptide" evidence="2">
    <location>
        <begin position="1"/>
        <end position="25"/>
    </location>
</feature>
<keyword evidence="2" id="KW-0732">Signal</keyword>
<dbReference type="EMBL" id="JACHNE010000001">
    <property type="protein sequence ID" value="MBB5797901.1"/>
    <property type="molecule type" value="Genomic_DNA"/>
</dbReference>
<feature type="chain" id="PRO_5039358852" evidence="2">
    <location>
        <begin position="26"/>
        <end position="177"/>
    </location>
</feature>
<gene>
    <name evidence="3" type="ORF">HDA41_005865</name>
</gene>
<dbReference type="Proteomes" id="UP000590647">
    <property type="component" value="Unassembled WGS sequence"/>
</dbReference>
<keyword evidence="3" id="KW-0540">Nuclease</keyword>
<keyword evidence="3" id="KW-0378">Hydrolase</keyword>
<dbReference type="RefSeq" id="WP_230299674.1">
    <property type="nucleotide sequence ID" value="NZ_JACHNE010000001.1"/>
</dbReference>
<dbReference type="PROSITE" id="PS51257">
    <property type="entry name" value="PROKAR_LIPOPROTEIN"/>
    <property type="match status" value="1"/>
</dbReference>
<dbReference type="AlphaFoldDB" id="A0A7W9H9K8"/>
<feature type="region of interest" description="Disordered" evidence="1">
    <location>
        <begin position="27"/>
        <end position="47"/>
    </location>
</feature>
<keyword evidence="3" id="KW-0269">Exonuclease</keyword>
<reference evidence="3 4" key="1">
    <citation type="submission" date="2020-08" db="EMBL/GenBank/DDBJ databases">
        <title>Sequencing the genomes of 1000 actinobacteria strains.</title>
        <authorList>
            <person name="Klenk H.-P."/>
        </authorList>
    </citation>
    <scope>NUCLEOTIDE SEQUENCE [LARGE SCALE GENOMIC DNA]</scope>
    <source>
        <strain evidence="3 4">DSM 40084</strain>
    </source>
</reference>
<protein>
    <submittedName>
        <fullName evidence="3">5'-3' exonuclease</fullName>
    </submittedName>
</protein>
<evidence type="ECO:0000256" key="2">
    <source>
        <dbReference type="SAM" id="SignalP"/>
    </source>
</evidence>
<dbReference type="GO" id="GO:0004527">
    <property type="term" value="F:exonuclease activity"/>
    <property type="evidence" value="ECO:0007669"/>
    <property type="project" value="UniProtKB-KW"/>
</dbReference>
<evidence type="ECO:0000256" key="1">
    <source>
        <dbReference type="SAM" id="MobiDB-lite"/>
    </source>
</evidence>
<name>A0A7W9H9K8_9ACTN</name>
<proteinExistence type="predicted"/>
<comment type="caution">
    <text evidence="3">The sequence shown here is derived from an EMBL/GenBank/DDBJ whole genome shotgun (WGS) entry which is preliminary data.</text>
</comment>
<feature type="compositionally biased region" description="Polar residues" evidence="1">
    <location>
        <begin position="27"/>
        <end position="37"/>
    </location>
</feature>
<evidence type="ECO:0000313" key="4">
    <source>
        <dbReference type="Proteomes" id="UP000590647"/>
    </source>
</evidence>